<organism evidence="1 2">
    <name type="scientific">Kistimonas scapharcae</name>
    <dbReference type="NCBI Taxonomy" id="1036133"/>
    <lineage>
        <taxon>Bacteria</taxon>
        <taxon>Pseudomonadati</taxon>
        <taxon>Pseudomonadota</taxon>
        <taxon>Gammaproteobacteria</taxon>
        <taxon>Oceanospirillales</taxon>
        <taxon>Endozoicomonadaceae</taxon>
        <taxon>Kistimonas</taxon>
    </lineage>
</organism>
<proteinExistence type="predicted"/>
<keyword evidence="2" id="KW-1185">Reference proteome</keyword>
<dbReference type="Proteomes" id="UP001500604">
    <property type="component" value="Unassembled WGS sequence"/>
</dbReference>
<protein>
    <submittedName>
        <fullName evidence="1">Uncharacterized protein</fullName>
    </submittedName>
</protein>
<accession>A0ABP8V1Q0</accession>
<evidence type="ECO:0000313" key="2">
    <source>
        <dbReference type="Proteomes" id="UP001500604"/>
    </source>
</evidence>
<comment type="caution">
    <text evidence="1">The sequence shown here is derived from an EMBL/GenBank/DDBJ whole genome shotgun (WGS) entry which is preliminary data.</text>
</comment>
<gene>
    <name evidence="1" type="ORF">GCM10023116_22930</name>
</gene>
<reference evidence="2" key="1">
    <citation type="journal article" date="2019" name="Int. J. Syst. Evol. Microbiol.">
        <title>The Global Catalogue of Microorganisms (GCM) 10K type strain sequencing project: providing services to taxonomists for standard genome sequencing and annotation.</title>
        <authorList>
            <consortium name="The Broad Institute Genomics Platform"/>
            <consortium name="The Broad Institute Genome Sequencing Center for Infectious Disease"/>
            <person name="Wu L."/>
            <person name="Ma J."/>
        </authorList>
    </citation>
    <scope>NUCLEOTIDE SEQUENCE [LARGE SCALE GENOMIC DNA]</scope>
    <source>
        <strain evidence="2">JCM 17805</strain>
    </source>
</reference>
<dbReference type="RefSeq" id="WP_345196078.1">
    <property type="nucleotide sequence ID" value="NZ_BAABFL010000349.1"/>
</dbReference>
<evidence type="ECO:0000313" key="1">
    <source>
        <dbReference type="EMBL" id="GAA4650010.1"/>
    </source>
</evidence>
<name>A0ABP8V1Q0_9GAMM</name>
<sequence length="73" mass="8282">MARYRLEPINNNDDVWAEYSKEPLIISADTEQQARFRAANANARKVLESSIGRSLPLPPWLLPNKTRCVALDS</sequence>
<dbReference type="EMBL" id="BAABFL010000349">
    <property type="protein sequence ID" value="GAA4650010.1"/>
    <property type="molecule type" value="Genomic_DNA"/>
</dbReference>